<organism evidence="1 2">
    <name type="scientific">Iphiclides podalirius</name>
    <name type="common">scarce swallowtail</name>
    <dbReference type="NCBI Taxonomy" id="110791"/>
    <lineage>
        <taxon>Eukaryota</taxon>
        <taxon>Metazoa</taxon>
        <taxon>Ecdysozoa</taxon>
        <taxon>Arthropoda</taxon>
        <taxon>Hexapoda</taxon>
        <taxon>Insecta</taxon>
        <taxon>Pterygota</taxon>
        <taxon>Neoptera</taxon>
        <taxon>Endopterygota</taxon>
        <taxon>Lepidoptera</taxon>
        <taxon>Glossata</taxon>
        <taxon>Ditrysia</taxon>
        <taxon>Papilionoidea</taxon>
        <taxon>Papilionidae</taxon>
        <taxon>Papilioninae</taxon>
        <taxon>Iphiclides</taxon>
    </lineage>
</organism>
<sequence>MFAMSYGNGSSETVEPPVGAHCHSDYGARWAAAHACSQPAAALPVHDHIAAGSRTRTRPSTGWVFARCPGSEAVPDSRALRSARRPSTSIIRRAPIGRCADKPVRQSSRRHPTKLSPAHASLHTMQLLPFGTLRAFNTVIR</sequence>
<name>A0ABN8J1W5_9NEOP</name>
<proteinExistence type="predicted"/>
<dbReference type="Proteomes" id="UP000837857">
    <property type="component" value="Chromosome 7"/>
</dbReference>
<protein>
    <submittedName>
        <fullName evidence="1">Uncharacterized protein</fullName>
    </submittedName>
</protein>
<feature type="non-terminal residue" evidence="1">
    <location>
        <position position="141"/>
    </location>
</feature>
<evidence type="ECO:0000313" key="1">
    <source>
        <dbReference type="EMBL" id="CAH2074548.1"/>
    </source>
</evidence>
<keyword evidence="2" id="KW-1185">Reference proteome</keyword>
<dbReference type="EMBL" id="OW152819">
    <property type="protein sequence ID" value="CAH2074548.1"/>
    <property type="molecule type" value="Genomic_DNA"/>
</dbReference>
<accession>A0ABN8J1W5</accession>
<evidence type="ECO:0000313" key="2">
    <source>
        <dbReference type="Proteomes" id="UP000837857"/>
    </source>
</evidence>
<gene>
    <name evidence="1" type="ORF">IPOD504_LOCUS16129</name>
</gene>
<reference evidence="1" key="1">
    <citation type="submission" date="2022-03" db="EMBL/GenBank/DDBJ databases">
        <authorList>
            <person name="Martin H S."/>
        </authorList>
    </citation>
    <scope>NUCLEOTIDE SEQUENCE</scope>
</reference>